<dbReference type="GO" id="GO:0006887">
    <property type="term" value="P:exocytosis"/>
    <property type="evidence" value="ECO:0007669"/>
    <property type="project" value="InterPro"/>
</dbReference>
<protein>
    <submittedName>
        <fullName evidence="1">Uncharacterized protein</fullName>
    </submittedName>
</protein>
<dbReference type="InterPro" id="IPR016159">
    <property type="entry name" value="Cullin_repeat-like_dom_sf"/>
</dbReference>
<accession>A0A0S3R0K3</accession>
<evidence type="ECO:0000313" key="2">
    <source>
        <dbReference type="Proteomes" id="UP000291084"/>
    </source>
</evidence>
<name>A0A0S3R0K3_PHAAN</name>
<dbReference type="Gene3D" id="1.20.1280.170">
    <property type="entry name" value="Exocyst complex component Exo70"/>
    <property type="match status" value="1"/>
</dbReference>
<dbReference type="AlphaFoldDB" id="A0A0S3R0K3"/>
<dbReference type="PANTHER" id="PTHR12542">
    <property type="entry name" value="EXOCYST COMPLEX PROTEIN EXO70"/>
    <property type="match status" value="1"/>
</dbReference>
<organism evidence="1 2">
    <name type="scientific">Vigna angularis var. angularis</name>
    <dbReference type="NCBI Taxonomy" id="157739"/>
    <lineage>
        <taxon>Eukaryota</taxon>
        <taxon>Viridiplantae</taxon>
        <taxon>Streptophyta</taxon>
        <taxon>Embryophyta</taxon>
        <taxon>Tracheophyta</taxon>
        <taxon>Spermatophyta</taxon>
        <taxon>Magnoliopsida</taxon>
        <taxon>eudicotyledons</taxon>
        <taxon>Gunneridae</taxon>
        <taxon>Pentapetalae</taxon>
        <taxon>rosids</taxon>
        <taxon>fabids</taxon>
        <taxon>Fabales</taxon>
        <taxon>Fabaceae</taxon>
        <taxon>Papilionoideae</taxon>
        <taxon>50 kb inversion clade</taxon>
        <taxon>NPAAA clade</taxon>
        <taxon>indigoferoid/millettioid clade</taxon>
        <taxon>Phaseoleae</taxon>
        <taxon>Vigna</taxon>
    </lineage>
</organism>
<dbReference type="InterPro" id="IPR004140">
    <property type="entry name" value="Exo70"/>
</dbReference>
<sequence>MMLFGFLENVSKCKKTIEKMFRMLDLYNAICENQQQSSPSSLPNQPPSSYYRNLQRFQCLEVESSKIPVPGGGIHPVTRYVMNYIDCKSSGNIVASIATLAPNLAYLELGHNSLSGNNIILSTISTFRIFIFFSL</sequence>
<reference evidence="1 2" key="1">
    <citation type="journal article" date="2015" name="Sci. Rep.">
        <title>The power of single molecule real-time sequencing technology in the de novo assembly of a eukaryotic genome.</title>
        <authorList>
            <person name="Sakai H."/>
            <person name="Naito K."/>
            <person name="Ogiso-Tanaka E."/>
            <person name="Takahashi Y."/>
            <person name="Iseki K."/>
            <person name="Muto C."/>
            <person name="Satou K."/>
            <person name="Teruya K."/>
            <person name="Shiroma A."/>
            <person name="Shimoji M."/>
            <person name="Hirano T."/>
            <person name="Itoh T."/>
            <person name="Kaga A."/>
            <person name="Tomooka N."/>
        </authorList>
    </citation>
    <scope>NUCLEOTIDE SEQUENCE [LARGE SCALE GENOMIC DNA]</scope>
    <source>
        <strain evidence="2">cv. Shumari</strain>
    </source>
</reference>
<gene>
    <name evidence="1" type="primary">Vigan.01G167700</name>
    <name evidence="1" type="ORF">VIGAN_01167700</name>
</gene>
<dbReference type="SUPFAM" id="SSF74788">
    <property type="entry name" value="Cullin repeat-like"/>
    <property type="match status" value="1"/>
</dbReference>
<dbReference type="PANTHER" id="PTHR12542:SF17">
    <property type="entry name" value="EXOCYST SUBUNIT EXO70 FAMILY PROTEIN"/>
    <property type="match status" value="1"/>
</dbReference>
<dbReference type="Proteomes" id="UP000291084">
    <property type="component" value="Chromosome 1"/>
</dbReference>
<keyword evidence="2" id="KW-1185">Reference proteome</keyword>
<dbReference type="EMBL" id="AP015034">
    <property type="protein sequence ID" value="BAT74081.1"/>
    <property type="molecule type" value="Genomic_DNA"/>
</dbReference>
<dbReference type="GO" id="GO:0000145">
    <property type="term" value="C:exocyst"/>
    <property type="evidence" value="ECO:0007669"/>
    <property type="project" value="InterPro"/>
</dbReference>
<proteinExistence type="predicted"/>
<evidence type="ECO:0000313" key="1">
    <source>
        <dbReference type="EMBL" id="BAT74081.1"/>
    </source>
</evidence>